<comment type="caution">
    <text evidence="8">The sequence shown here is derived from an EMBL/GenBank/DDBJ whole genome shotgun (WGS) entry which is preliminary data.</text>
</comment>
<comment type="cofactor">
    <cofactor evidence="2">
        <name>Mg(2+)</name>
        <dbReference type="ChEBI" id="CHEBI:18420"/>
    </cofactor>
</comment>
<proteinExistence type="predicted"/>
<keyword evidence="4" id="KW-0378">Hydrolase</keyword>
<reference evidence="8 9" key="1">
    <citation type="submission" date="2018-06" db="EMBL/GenBank/DDBJ databases">
        <title>Genomic Encyclopedia of Archaeal and Bacterial Type Strains, Phase II (KMG-II): from individual species to whole genera.</title>
        <authorList>
            <person name="Goeker M."/>
        </authorList>
    </citation>
    <scope>NUCLEOTIDE SEQUENCE [LARGE SCALE GENOMIC DNA]</scope>
    <source>
        <strain evidence="8 9">DSM 23522</strain>
    </source>
</reference>
<evidence type="ECO:0000313" key="8">
    <source>
        <dbReference type="EMBL" id="RAJ15646.1"/>
    </source>
</evidence>
<dbReference type="PROSITE" id="PS51462">
    <property type="entry name" value="NUDIX"/>
    <property type="match status" value="1"/>
</dbReference>
<evidence type="ECO:0000256" key="5">
    <source>
        <dbReference type="ARBA" id="ARBA00022842"/>
    </source>
</evidence>
<evidence type="ECO:0000256" key="2">
    <source>
        <dbReference type="ARBA" id="ARBA00001946"/>
    </source>
</evidence>
<organism evidence="8 9">
    <name type="scientific">Arenibacter echinorum</name>
    <dbReference type="NCBI Taxonomy" id="440515"/>
    <lineage>
        <taxon>Bacteria</taxon>
        <taxon>Pseudomonadati</taxon>
        <taxon>Bacteroidota</taxon>
        <taxon>Flavobacteriia</taxon>
        <taxon>Flavobacteriales</taxon>
        <taxon>Flavobacteriaceae</taxon>
        <taxon>Arenibacter</taxon>
    </lineage>
</organism>
<evidence type="ECO:0000313" key="9">
    <source>
        <dbReference type="Proteomes" id="UP000249696"/>
    </source>
</evidence>
<dbReference type="PANTHER" id="PTHR12992:SF11">
    <property type="entry name" value="MITOCHONDRIAL COENZYME A DIPHOSPHATASE NUDT8"/>
    <property type="match status" value="1"/>
</dbReference>
<protein>
    <submittedName>
        <fullName evidence="8">NUDIX domain-containing protein</fullName>
    </submittedName>
</protein>
<gene>
    <name evidence="8" type="ORF">LV92_00344</name>
</gene>
<evidence type="ECO:0000259" key="7">
    <source>
        <dbReference type="PROSITE" id="PS51462"/>
    </source>
</evidence>
<dbReference type="InterPro" id="IPR045121">
    <property type="entry name" value="CoAse"/>
</dbReference>
<evidence type="ECO:0000256" key="6">
    <source>
        <dbReference type="ARBA" id="ARBA00023211"/>
    </source>
</evidence>
<dbReference type="InterPro" id="IPR015797">
    <property type="entry name" value="NUDIX_hydrolase-like_dom_sf"/>
</dbReference>
<keyword evidence="9" id="KW-1185">Reference proteome</keyword>
<dbReference type="GO" id="GO:0010945">
    <property type="term" value="F:coenzyme A diphosphatase activity"/>
    <property type="evidence" value="ECO:0007669"/>
    <property type="project" value="InterPro"/>
</dbReference>
<dbReference type="GO" id="GO:0046872">
    <property type="term" value="F:metal ion binding"/>
    <property type="evidence" value="ECO:0007669"/>
    <property type="project" value="UniProtKB-KW"/>
</dbReference>
<dbReference type="Proteomes" id="UP000249696">
    <property type="component" value="Unassembled WGS sequence"/>
</dbReference>
<dbReference type="Pfam" id="PF00293">
    <property type="entry name" value="NUDIX"/>
    <property type="match status" value="1"/>
</dbReference>
<feature type="domain" description="Nudix hydrolase" evidence="7">
    <location>
        <begin position="46"/>
        <end position="181"/>
    </location>
</feature>
<dbReference type="AlphaFoldDB" id="A0A327RF85"/>
<dbReference type="Gene3D" id="3.90.79.10">
    <property type="entry name" value="Nucleoside Triphosphate Pyrophosphohydrolase"/>
    <property type="match status" value="1"/>
</dbReference>
<dbReference type="InterPro" id="IPR000086">
    <property type="entry name" value="NUDIX_hydrolase_dom"/>
</dbReference>
<keyword evidence="6" id="KW-0464">Manganese</keyword>
<dbReference type="OrthoDB" id="9802805at2"/>
<dbReference type="EMBL" id="QLLN01000001">
    <property type="protein sequence ID" value="RAJ15646.1"/>
    <property type="molecule type" value="Genomic_DNA"/>
</dbReference>
<evidence type="ECO:0000256" key="4">
    <source>
        <dbReference type="ARBA" id="ARBA00022801"/>
    </source>
</evidence>
<keyword evidence="3" id="KW-0479">Metal-binding</keyword>
<sequence>MHFDDFSNRISKIENLELPGSASHYKMAPMFRIKELESGEIVKKNPKQAAVMALFYPNLDYQTNLLLILRNTYKGIHSNQIALPGGKVEKRDINLLETALRETHEEVGAVREQITVIRSMSEIYIPPSNFEVTPYLGLYKKEKPFLRQVDEVAAIVEVPLHDFMDDKKIFHQILNTSYAQNVEVPAFKLNGYTVWGATAMMLSEIKELFKQVL</sequence>
<dbReference type="PANTHER" id="PTHR12992">
    <property type="entry name" value="NUDIX HYDROLASE"/>
    <property type="match status" value="1"/>
</dbReference>
<name>A0A327RF85_9FLAO</name>
<comment type="cofactor">
    <cofactor evidence="1">
        <name>Mn(2+)</name>
        <dbReference type="ChEBI" id="CHEBI:29035"/>
    </cofactor>
</comment>
<keyword evidence="5" id="KW-0460">Magnesium</keyword>
<dbReference type="CDD" id="cd03426">
    <property type="entry name" value="NUDIX_CoAse_Nudt7"/>
    <property type="match status" value="1"/>
</dbReference>
<evidence type="ECO:0000256" key="1">
    <source>
        <dbReference type="ARBA" id="ARBA00001936"/>
    </source>
</evidence>
<evidence type="ECO:0000256" key="3">
    <source>
        <dbReference type="ARBA" id="ARBA00022723"/>
    </source>
</evidence>
<dbReference type="SUPFAM" id="SSF55811">
    <property type="entry name" value="Nudix"/>
    <property type="match status" value="1"/>
</dbReference>
<accession>A0A327RF85</accession>
<dbReference type="RefSeq" id="WP_111621948.1">
    <property type="nucleotide sequence ID" value="NZ_QLLN01000001.1"/>
</dbReference>